<keyword evidence="4" id="KW-1133">Transmembrane helix</keyword>
<dbReference type="GO" id="GO:0016020">
    <property type="term" value="C:membrane"/>
    <property type="evidence" value="ECO:0007669"/>
    <property type="project" value="UniProtKB-SubCell"/>
</dbReference>
<dbReference type="STRING" id="1262450.S3BW08"/>
<feature type="compositionally biased region" description="Polar residues" evidence="10">
    <location>
        <begin position="58"/>
        <end position="71"/>
    </location>
</feature>
<keyword evidence="12" id="KW-1185">Reference proteome</keyword>
<dbReference type="Pfam" id="PF11807">
    <property type="entry name" value="UstYa"/>
    <property type="match status" value="1"/>
</dbReference>
<keyword evidence="7" id="KW-0472">Membrane</keyword>
<evidence type="ECO:0000313" key="11">
    <source>
        <dbReference type="EMBL" id="EPE05444.1"/>
    </source>
</evidence>
<evidence type="ECO:0000256" key="6">
    <source>
        <dbReference type="ARBA" id="ARBA00023026"/>
    </source>
</evidence>
<dbReference type="Proteomes" id="UP000016923">
    <property type="component" value="Unassembled WGS sequence"/>
</dbReference>
<evidence type="ECO:0000256" key="5">
    <source>
        <dbReference type="ARBA" id="ARBA00023002"/>
    </source>
</evidence>
<feature type="compositionally biased region" description="Basic and acidic residues" evidence="10">
    <location>
        <begin position="28"/>
        <end position="42"/>
    </location>
</feature>
<evidence type="ECO:0008006" key="13">
    <source>
        <dbReference type="Google" id="ProtNLM"/>
    </source>
</evidence>
<sequence>MDAKYESVSLGRDASSPPRRDRRSIRNLHSDSDNEDLDDRHSSSSSLTEVDEALLGDASSNTNNKTRSAGQWSGDDEMDRHLAQKNRHGHRRRSLRASIVSWGRWALDTVLLLAILALLVKQQKSDSSSSSSRSGLLQGAKQAYPADEWDFGGDFTGVGPRVSKQIVKFKSDQSYAPMNSSEFFTETTLQKWNQLMPVGMGFVWVNDTHRYHDLPTPIDWPDKTVFTTSVTHQIHCLYTIAQTYSGLKSGHAIPPDHHWHMVHCIDYMREAVMCSADMALEGHETTFPDDNGGSDGWDSKHVCKDFSQVKSYLESVRAYDDQLIY</sequence>
<dbReference type="OrthoDB" id="3687641at2759"/>
<dbReference type="GO" id="GO:0016491">
    <property type="term" value="F:oxidoreductase activity"/>
    <property type="evidence" value="ECO:0007669"/>
    <property type="project" value="UniProtKB-KW"/>
</dbReference>
<organism evidence="11 12">
    <name type="scientific">Ophiostoma piceae (strain UAMH 11346)</name>
    <name type="common">Sap stain fungus</name>
    <dbReference type="NCBI Taxonomy" id="1262450"/>
    <lineage>
        <taxon>Eukaryota</taxon>
        <taxon>Fungi</taxon>
        <taxon>Dikarya</taxon>
        <taxon>Ascomycota</taxon>
        <taxon>Pezizomycotina</taxon>
        <taxon>Sordariomycetes</taxon>
        <taxon>Sordariomycetidae</taxon>
        <taxon>Ophiostomatales</taxon>
        <taxon>Ophiostomataceae</taxon>
        <taxon>Ophiostoma</taxon>
    </lineage>
</organism>
<evidence type="ECO:0000256" key="4">
    <source>
        <dbReference type="ARBA" id="ARBA00022989"/>
    </source>
</evidence>
<evidence type="ECO:0000256" key="3">
    <source>
        <dbReference type="ARBA" id="ARBA00022692"/>
    </source>
</evidence>
<dbReference type="VEuPathDB" id="FungiDB:F503_02183"/>
<protein>
    <recommendedName>
        <fullName evidence="13">Oxidase ustYa</fullName>
    </recommendedName>
</protein>
<keyword evidence="8" id="KW-0325">Glycoprotein</keyword>
<comment type="pathway">
    <text evidence="2">Mycotoxin biosynthesis.</text>
</comment>
<comment type="similarity">
    <text evidence="9">Belongs to the ustYa family.</text>
</comment>
<evidence type="ECO:0000256" key="10">
    <source>
        <dbReference type="SAM" id="MobiDB-lite"/>
    </source>
</evidence>
<dbReference type="PANTHER" id="PTHR33365:SF11">
    <property type="entry name" value="TAT PATHWAY SIGNAL SEQUENCE"/>
    <property type="match status" value="1"/>
</dbReference>
<evidence type="ECO:0000256" key="7">
    <source>
        <dbReference type="ARBA" id="ARBA00023136"/>
    </source>
</evidence>
<accession>S3BW08</accession>
<evidence type="ECO:0000313" key="12">
    <source>
        <dbReference type="Proteomes" id="UP000016923"/>
    </source>
</evidence>
<name>S3BW08_OPHP1</name>
<dbReference type="InterPro" id="IPR021765">
    <property type="entry name" value="UstYa-like"/>
</dbReference>
<evidence type="ECO:0000256" key="1">
    <source>
        <dbReference type="ARBA" id="ARBA00004167"/>
    </source>
</evidence>
<reference evidence="11 12" key="1">
    <citation type="journal article" date="2013" name="BMC Genomics">
        <title>The genome and transcriptome of the pine saprophyte Ophiostoma piceae, and a comparison with the bark beetle-associated pine pathogen Grosmannia clavigera.</title>
        <authorList>
            <person name="Haridas S."/>
            <person name="Wang Y."/>
            <person name="Lim L."/>
            <person name="Massoumi Alamouti S."/>
            <person name="Jackman S."/>
            <person name="Docking R."/>
            <person name="Robertson G."/>
            <person name="Birol I."/>
            <person name="Bohlmann J."/>
            <person name="Breuil C."/>
        </authorList>
    </citation>
    <scope>NUCLEOTIDE SEQUENCE [LARGE SCALE GENOMIC DNA]</scope>
    <source>
        <strain evidence="11 12">UAMH 11346</strain>
    </source>
</reference>
<dbReference type="HOGENOM" id="CLU_042941_4_0_1"/>
<dbReference type="PANTHER" id="PTHR33365">
    <property type="entry name" value="YALI0B05434P"/>
    <property type="match status" value="1"/>
</dbReference>
<dbReference type="OMA" id="SWTHALH"/>
<dbReference type="EMBL" id="KE148156">
    <property type="protein sequence ID" value="EPE05444.1"/>
    <property type="molecule type" value="Genomic_DNA"/>
</dbReference>
<keyword evidence="3" id="KW-0812">Transmembrane</keyword>
<keyword evidence="5" id="KW-0560">Oxidoreductase</keyword>
<dbReference type="AlphaFoldDB" id="S3BW08"/>
<proteinExistence type="inferred from homology"/>
<keyword evidence="6" id="KW-0843">Virulence</keyword>
<dbReference type="eggNOG" id="ENOG502SMKF">
    <property type="taxonomic scope" value="Eukaryota"/>
</dbReference>
<evidence type="ECO:0000256" key="9">
    <source>
        <dbReference type="ARBA" id="ARBA00035112"/>
    </source>
</evidence>
<dbReference type="GO" id="GO:0043386">
    <property type="term" value="P:mycotoxin biosynthetic process"/>
    <property type="evidence" value="ECO:0007669"/>
    <property type="project" value="InterPro"/>
</dbReference>
<evidence type="ECO:0000256" key="8">
    <source>
        <dbReference type="ARBA" id="ARBA00023180"/>
    </source>
</evidence>
<gene>
    <name evidence="11" type="ORF">F503_02183</name>
</gene>
<comment type="subcellular location">
    <subcellularLocation>
        <location evidence="1">Membrane</location>
        <topology evidence="1">Single-pass membrane protein</topology>
    </subcellularLocation>
</comment>
<evidence type="ECO:0000256" key="2">
    <source>
        <dbReference type="ARBA" id="ARBA00004685"/>
    </source>
</evidence>
<feature type="region of interest" description="Disordered" evidence="10">
    <location>
        <begin position="1"/>
        <end position="77"/>
    </location>
</feature>